<evidence type="ECO:0000259" key="10">
    <source>
        <dbReference type="PROSITE" id="PS50027"/>
    </source>
</evidence>
<sequence>MRGDGSCVACQCDETGSMFQQCNAEGKCQSKAGVSGDKCYKCAENHYNFTKSDCKNCECSEEGSVFNAPNCNPNNGVCNCKENVEGKQCKGCKPGFFNLDLERIRLHSLLLLREIVTLQLRCGHNTGRSSCDICLQGYYGNALVLPEDDCKRCECYLVGTEADTLEEPIYDSSIGACVCKNKVVGMNCDQCEDGFYNMQSGEGCHSCNCDPIGSYNSTCNLYSGQCYCGPGVTGLRSCYHCDARKYGFSLEGCEDCECDVIGSNDLKCNAPGQCPCLDNVEGRRCNRQREKEITRTLATVTEYIVEIEARTDDAQRIGDNINIVLETLEQRFNEISTQLEQDAKKALQDAWERSKQVGQQSDNMSKIAQQAR</sequence>
<keyword evidence="3" id="KW-0732">Signal</keyword>
<keyword evidence="5 8" id="KW-1015">Disulfide bond</keyword>
<keyword evidence="12" id="KW-1185">Reference proteome</keyword>
<accession>A0A9N9MXM6</accession>
<dbReference type="GO" id="GO:0009887">
    <property type="term" value="P:animal organ morphogenesis"/>
    <property type="evidence" value="ECO:0007669"/>
    <property type="project" value="TreeGrafter"/>
</dbReference>
<dbReference type="PRINTS" id="PR00011">
    <property type="entry name" value="EGFLAMININ"/>
</dbReference>
<evidence type="ECO:0000313" key="12">
    <source>
        <dbReference type="Proteomes" id="UP001152799"/>
    </source>
</evidence>
<evidence type="ECO:0000256" key="1">
    <source>
        <dbReference type="ARBA" id="ARBA00004613"/>
    </source>
</evidence>
<evidence type="ECO:0000256" key="2">
    <source>
        <dbReference type="ARBA" id="ARBA00022525"/>
    </source>
</evidence>
<feature type="disulfide bond" evidence="8">
    <location>
        <begin position="207"/>
        <end position="219"/>
    </location>
</feature>
<feature type="disulfide bond" evidence="8">
    <location>
        <begin position="80"/>
        <end position="89"/>
    </location>
</feature>
<feature type="domain" description="Laminin EGF-like" evidence="10">
    <location>
        <begin position="57"/>
        <end position="103"/>
    </location>
</feature>
<dbReference type="FunFam" id="2.10.25.10:FF:000105">
    <property type="entry name" value="laminin subunit gamma-1"/>
    <property type="match status" value="1"/>
</dbReference>
<dbReference type="EMBL" id="OU892281">
    <property type="protein sequence ID" value="CAG9769471.1"/>
    <property type="molecule type" value="Genomic_DNA"/>
</dbReference>
<evidence type="ECO:0000256" key="8">
    <source>
        <dbReference type="PROSITE-ProRule" id="PRU00460"/>
    </source>
</evidence>
<proteinExistence type="predicted"/>
<gene>
    <name evidence="11" type="ORF">CEUTPL_LOCUS9981</name>
</gene>
<reference evidence="11" key="1">
    <citation type="submission" date="2022-01" db="EMBL/GenBank/DDBJ databases">
        <authorList>
            <person name="King R."/>
        </authorList>
    </citation>
    <scope>NUCLEOTIDE SEQUENCE</scope>
</reference>
<evidence type="ECO:0000256" key="7">
    <source>
        <dbReference type="ARBA" id="ARBA00023292"/>
    </source>
</evidence>
<feature type="region of interest" description="Disordered" evidence="9">
    <location>
        <begin position="350"/>
        <end position="372"/>
    </location>
</feature>
<protein>
    <recommendedName>
        <fullName evidence="10">Laminin EGF-like domain-containing protein</fullName>
    </recommendedName>
</protein>
<evidence type="ECO:0000313" key="11">
    <source>
        <dbReference type="EMBL" id="CAG9769471.1"/>
    </source>
</evidence>
<dbReference type="GO" id="GO:0005576">
    <property type="term" value="C:extracellular region"/>
    <property type="evidence" value="ECO:0007669"/>
    <property type="project" value="UniProtKB-SubCell"/>
</dbReference>
<keyword evidence="4" id="KW-0677">Repeat</keyword>
<dbReference type="FunFam" id="2.10.25.10:FF:000090">
    <property type="entry name" value="laminin subunit alpha"/>
    <property type="match status" value="1"/>
</dbReference>
<dbReference type="AlphaFoldDB" id="A0A9N9MXM6"/>
<dbReference type="SMART" id="SM00180">
    <property type="entry name" value="EGF_Lam"/>
    <property type="match status" value="5"/>
</dbReference>
<dbReference type="GO" id="GO:0009888">
    <property type="term" value="P:tissue development"/>
    <property type="evidence" value="ECO:0007669"/>
    <property type="project" value="TreeGrafter"/>
</dbReference>
<name>A0A9N9MXM6_9CUCU</name>
<comment type="subcellular location">
    <subcellularLocation>
        <location evidence="1">Secreted</location>
    </subcellularLocation>
</comment>
<dbReference type="InterPro" id="IPR050440">
    <property type="entry name" value="Laminin/Netrin_ECM"/>
</dbReference>
<comment type="caution">
    <text evidence="8">Lacks conserved residue(s) required for the propagation of feature annotation.</text>
</comment>
<dbReference type="Pfam" id="PF00053">
    <property type="entry name" value="EGF_laminin"/>
    <property type="match status" value="6"/>
</dbReference>
<dbReference type="SUPFAM" id="SSF57196">
    <property type="entry name" value="EGF/Laminin"/>
    <property type="match status" value="4"/>
</dbReference>
<dbReference type="GO" id="GO:0048731">
    <property type="term" value="P:system development"/>
    <property type="evidence" value="ECO:0007669"/>
    <property type="project" value="UniProtKB-ARBA"/>
</dbReference>
<dbReference type="PROSITE" id="PS01248">
    <property type="entry name" value="EGF_LAM_1"/>
    <property type="match status" value="1"/>
</dbReference>
<dbReference type="PANTHER" id="PTHR10574">
    <property type="entry name" value="NETRIN/LAMININ-RELATED"/>
    <property type="match status" value="1"/>
</dbReference>
<dbReference type="CDD" id="cd00055">
    <property type="entry name" value="EGF_Lam"/>
    <property type="match status" value="5"/>
</dbReference>
<organism evidence="11 12">
    <name type="scientific">Ceutorhynchus assimilis</name>
    <name type="common">cabbage seed weevil</name>
    <dbReference type="NCBI Taxonomy" id="467358"/>
    <lineage>
        <taxon>Eukaryota</taxon>
        <taxon>Metazoa</taxon>
        <taxon>Ecdysozoa</taxon>
        <taxon>Arthropoda</taxon>
        <taxon>Hexapoda</taxon>
        <taxon>Insecta</taxon>
        <taxon>Pterygota</taxon>
        <taxon>Neoptera</taxon>
        <taxon>Endopterygota</taxon>
        <taxon>Coleoptera</taxon>
        <taxon>Polyphaga</taxon>
        <taxon>Cucujiformia</taxon>
        <taxon>Curculionidae</taxon>
        <taxon>Ceutorhynchinae</taxon>
        <taxon>Ceutorhynchus</taxon>
    </lineage>
</organism>
<evidence type="ECO:0000256" key="9">
    <source>
        <dbReference type="SAM" id="MobiDB-lite"/>
    </source>
</evidence>
<evidence type="ECO:0000256" key="3">
    <source>
        <dbReference type="ARBA" id="ARBA00022729"/>
    </source>
</evidence>
<evidence type="ECO:0000256" key="4">
    <source>
        <dbReference type="ARBA" id="ARBA00022737"/>
    </source>
</evidence>
<dbReference type="PANTHER" id="PTHR10574:SF406">
    <property type="entry name" value="LAMININ SUBUNIT ALPHA 5"/>
    <property type="match status" value="1"/>
</dbReference>
<evidence type="ECO:0000256" key="6">
    <source>
        <dbReference type="ARBA" id="ARBA00023180"/>
    </source>
</evidence>
<dbReference type="Proteomes" id="UP001152799">
    <property type="component" value="Chromosome 5"/>
</dbReference>
<feature type="domain" description="Laminin EGF-like" evidence="10">
    <location>
        <begin position="207"/>
        <end position="255"/>
    </location>
</feature>
<feature type="disulfide bond" evidence="8">
    <location>
        <begin position="209"/>
        <end position="226"/>
    </location>
</feature>
<keyword evidence="6" id="KW-0325">Glycoprotein</keyword>
<keyword evidence="2" id="KW-0964">Secreted</keyword>
<keyword evidence="7 8" id="KW-0424">Laminin EGF-like domain</keyword>
<evidence type="ECO:0000256" key="5">
    <source>
        <dbReference type="ARBA" id="ARBA00023157"/>
    </source>
</evidence>
<dbReference type="Gene3D" id="2.10.25.10">
    <property type="entry name" value="Laminin"/>
    <property type="match status" value="5"/>
</dbReference>
<dbReference type="PROSITE" id="PS50027">
    <property type="entry name" value="EGF_LAM_2"/>
    <property type="match status" value="2"/>
</dbReference>
<feature type="compositionally biased region" description="Polar residues" evidence="9">
    <location>
        <begin position="356"/>
        <end position="372"/>
    </location>
</feature>
<dbReference type="InterPro" id="IPR002049">
    <property type="entry name" value="LE_dom"/>
</dbReference>
<dbReference type="OrthoDB" id="430826at2759"/>